<accession>A0ABV1QI57</accession>
<evidence type="ECO:0008006" key="3">
    <source>
        <dbReference type="Google" id="ProtNLM"/>
    </source>
</evidence>
<dbReference type="Proteomes" id="UP001480955">
    <property type="component" value="Unassembled WGS sequence"/>
</dbReference>
<dbReference type="RefSeq" id="WP_350392286.1">
    <property type="nucleotide sequence ID" value="NZ_JBELQE010000026.1"/>
</dbReference>
<dbReference type="EMBL" id="JBELQE010000026">
    <property type="protein sequence ID" value="MER2249026.1"/>
    <property type="molecule type" value="Genomic_DNA"/>
</dbReference>
<gene>
    <name evidence="1" type="ORF">ABS772_03755</name>
</gene>
<evidence type="ECO:0000313" key="2">
    <source>
        <dbReference type="Proteomes" id="UP001480955"/>
    </source>
</evidence>
<protein>
    <recommendedName>
        <fullName evidence="3">CheW-like domain-containing protein</fullName>
    </recommendedName>
</protein>
<comment type="caution">
    <text evidence="1">The sequence shown here is derived from an EMBL/GenBank/DDBJ whole genome shotgun (WGS) entry which is preliminary data.</text>
</comment>
<evidence type="ECO:0000313" key="1">
    <source>
        <dbReference type="EMBL" id="MER2249026.1"/>
    </source>
</evidence>
<proteinExistence type="predicted"/>
<sequence>MRLVQLEEVVQGNLVPTASAESLWPLGSVGIGDHAQIVVDPVNLLLAVGE</sequence>
<name>A0ABV1QI57_9HYPH</name>
<organism evidence="1 2">
    <name type="scientific">Methylorubrum podarium</name>
    <dbReference type="NCBI Taxonomy" id="200476"/>
    <lineage>
        <taxon>Bacteria</taxon>
        <taxon>Pseudomonadati</taxon>
        <taxon>Pseudomonadota</taxon>
        <taxon>Alphaproteobacteria</taxon>
        <taxon>Hyphomicrobiales</taxon>
        <taxon>Methylobacteriaceae</taxon>
        <taxon>Methylorubrum</taxon>
    </lineage>
</organism>
<reference evidence="1 2" key="1">
    <citation type="submission" date="2024-06" db="EMBL/GenBank/DDBJ databases">
        <authorList>
            <person name="Campbell A.G."/>
        </authorList>
    </citation>
    <scope>NUCLEOTIDE SEQUENCE [LARGE SCALE GENOMIC DNA]</scope>
    <source>
        <strain evidence="1 2">EM12</strain>
    </source>
</reference>
<keyword evidence="2" id="KW-1185">Reference proteome</keyword>